<proteinExistence type="predicted"/>
<accession>A0ABT7C562</accession>
<evidence type="ECO:0000313" key="2">
    <source>
        <dbReference type="EMBL" id="MDJ1370323.1"/>
    </source>
</evidence>
<gene>
    <name evidence="2" type="ORF">C7K25_02875</name>
</gene>
<dbReference type="Pfam" id="PF19993">
    <property type="entry name" value="DO-GTPase2"/>
    <property type="match status" value="1"/>
</dbReference>
<name>A0ABT7C562_9MICO</name>
<evidence type="ECO:0000313" key="3">
    <source>
        <dbReference type="Proteomes" id="UP001170379"/>
    </source>
</evidence>
<dbReference type="RefSeq" id="WP_026936097.1">
    <property type="nucleotide sequence ID" value="NZ_CP028426.1"/>
</dbReference>
<dbReference type="SUPFAM" id="SSF52540">
    <property type="entry name" value="P-loop containing nucleoside triphosphate hydrolases"/>
    <property type="match status" value="1"/>
</dbReference>
<evidence type="ECO:0000259" key="1">
    <source>
        <dbReference type="Pfam" id="PF19993"/>
    </source>
</evidence>
<reference evidence="2" key="2">
    <citation type="journal article" date="2022" name="Sci. Rep.">
        <title>In silico prediction of the enzymes involved in the degradation of the herbicide molinate by Gulosibacter molinativorax ON4T.</title>
        <authorList>
            <person name="Lopes A.R."/>
            <person name="Bunin E."/>
            <person name="Viana A.T."/>
            <person name="Froufe H."/>
            <person name="Munoz-Merida A."/>
            <person name="Pinho D."/>
            <person name="Figueiredo J."/>
            <person name="Barroso C."/>
            <person name="Vaz-Moreira I."/>
            <person name="Bellanger X."/>
            <person name="Egas C."/>
            <person name="Nunes O.C."/>
        </authorList>
    </citation>
    <scope>NUCLEOTIDE SEQUENCE</scope>
    <source>
        <strain evidence="2">ON4</strain>
    </source>
</reference>
<comment type="caution">
    <text evidence="2">The sequence shown here is derived from an EMBL/GenBank/DDBJ whole genome shotgun (WGS) entry which is preliminary data.</text>
</comment>
<dbReference type="InterPro" id="IPR045528">
    <property type="entry name" value="DO-GTPase2"/>
</dbReference>
<dbReference type="InterPro" id="IPR027417">
    <property type="entry name" value="P-loop_NTPase"/>
</dbReference>
<protein>
    <submittedName>
        <fullName evidence="2">ATP/GTP-binding protein</fullName>
    </submittedName>
</protein>
<feature type="domain" description="Double-GTPase 2" evidence="1">
    <location>
        <begin position="10"/>
        <end position="175"/>
    </location>
</feature>
<sequence>MSTTRKFEQHIAVFGESGSGKTVLLSSFYGATQQPQYLQKSLFNIVADDIGQGNRLLQNYLGMRDESRLPPPTQFAATSYSFSVKLKDSADRKARRTRPFDALRLVWHDYPGEWFEQDVSGPEEAKRRVDTFRSLLVSDVAVLLVDGQRLRDHAGEEERYLKSLLTNFRNGLLSLKDELLEDGRQLVQFPRIWVMALSKADLLPDMDVFGFRDLLIAKAGDDITLLREAMEGIVQGDDALAVGEDFLLLSSAKFEANRIEVTERIGVELILPLAAILPFERHVRWSQAKQIPGKVAENLLGGVGALGSNALAAALLGSKFRIPGPIGRIQSVVGLVLPGGMLNDAAGMAGAKLTAANAHALAKHDTLAATLTGFKLDLEKGEERHVLLRSRR</sequence>
<keyword evidence="3" id="KW-1185">Reference proteome</keyword>
<reference evidence="2" key="1">
    <citation type="submission" date="2018-03" db="EMBL/GenBank/DDBJ databases">
        <authorList>
            <person name="Nunes O.C."/>
            <person name="Lopes A.R."/>
            <person name="Froufe H."/>
            <person name="Munoz-Merida A."/>
            <person name="Barroso C."/>
            <person name="Egas C."/>
        </authorList>
    </citation>
    <scope>NUCLEOTIDE SEQUENCE</scope>
    <source>
        <strain evidence="2">ON4</strain>
    </source>
</reference>
<organism evidence="2 3">
    <name type="scientific">Gulosibacter molinativorax</name>
    <dbReference type="NCBI Taxonomy" id="256821"/>
    <lineage>
        <taxon>Bacteria</taxon>
        <taxon>Bacillati</taxon>
        <taxon>Actinomycetota</taxon>
        <taxon>Actinomycetes</taxon>
        <taxon>Micrococcales</taxon>
        <taxon>Microbacteriaceae</taxon>
        <taxon>Gulosibacter</taxon>
    </lineage>
</organism>
<dbReference type="Proteomes" id="UP001170379">
    <property type="component" value="Unassembled WGS sequence"/>
</dbReference>
<dbReference type="EMBL" id="PXVD01000004">
    <property type="protein sequence ID" value="MDJ1370323.1"/>
    <property type="molecule type" value="Genomic_DNA"/>
</dbReference>